<name>M1UXE2_9CORY</name>
<dbReference type="EMBL" id="CP004354">
    <property type="protein sequence ID" value="AGG65878.1"/>
    <property type="molecule type" value="Genomic_DNA"/>
</dbReference>
<proteinExistence type="predicted"/>
<evidence type="ECO:0000313" key="2">
    <source>
        <dbReference type="Proteomes" id="UP000011760"/>
    </source>
</evidence>
<keyword evidence="2" id="KW-1185">Reference proteome</keyword>
<evidence type="ECO:0000313" key="1">
    <source>
        <dbReference type="EMBL" id="AGG65878.1"/>
    </source>
</evidence>
<dbReference type="AlphaFoldDB" id="M1UXE2"/>
<dbReference type="Pfam" id="PF19952">
    <property type="entry name" value="DUF6414"/>
    <property type="match status" value="1"/>
</dbReference>
<dbReference type="OrthoDB" id="4775224at2"/>
<dbReference type="InterPro" id="IPR045633">
    <property type="entry name" value="DUF6414"/>
</dbReference>
<sequence length="341" mass="37614">MTEKEIIDLPDSLTPTVVVYQNADFVSGLLQEIYQVGILEATETDIASTASKSSESSNKADASGEGRFNLPFFSKANLKVAGEYARAQAENDGSMASDRRKFVYSQAYYMDRVRNALRASEQVRTVTSLMDAESIRVGEFIEFEATFTANEANAILDILTPELTFAITSYLHKAEGIREIQEISDDLEKNKGEISVDKIYKIRAIYDAKAQDQAELAAAVTAAIRTDFRSDKTKEFYATIGQGNEAFTAVTICDAEHFVSIDSDRLLDGRFTVLAKVIADASQDVPVLAKNKLLHRLDIKSIKESLSSFATDVDAQDYVNLDFKTQIEGTSISVLPVAIYI</sequence>
<reference evidence="1 2" key="1">
    <citation type="submission" date="2013-02" db="EMBL/GenBank/DDBJ databases">
        <title>The complete genome sequence of Corynebacterium callunae DSM 20147.</title>
        <authorList>
            <person name="Ruckert C."/>
            <person name="Albersmeier A."/>
            <person name="Kalinowski J."/>
        </authorList>
    </citation>
    <scope>NUCLEOTIDE SEQUENCE [LARGE SCALE GENOMIC DNA]</scope>
    <source>
        <strain evidence="1 2">DSM 20147</strain>
    </source>
</reference>
<accession>M1UXE2</accession>
<dbReference type="Proteomes" id="UP000011760">
    <property type="component" value="Chromosome"/>
</dbReference>
<dbReference type="PATRIC" id="fig|1121353.3.peg.444"/>
<gene>
    <name evidence="1" type="ORF">H924_02120</name>
</gene>
<dbReference type="HOGENOM" id="CLU_818543_0_0_11"/>
<dbReference type="RefSeq" id="WP_015650330.1">
    <property type="nucleotide sequence ID" value="NC_020506.1"/>
</dbReference>
<organism evidence="1 2">
    <name type="scientific">Corynebacterium callunae DSM 20147</name>
    <dbReference type="NCBI Taxonomy" id="1121353"/>
    <lineage>
        <taxon>Bacteria</taxon>
        <taxon>Bacillati</taxon>
        <taxon>Actinomycetota</taxon>
        <taxon>Actinomycetes</taxon>
        <taxon>Mycobacteriales</taxon>
        <taxon>Corynebacteriaceae</taxon>
        <taxon>Corynebacterium</taxon>
    </lineage>
</organism>
<protein>
    <submittedName>
        <fullName evidence="1">Uncharacterized protein</fullName>
    </submittedName>
</protein>
<dbReference type="KEGG" id="ccn:H924_02120"/>